<feature type="compositionally biased region" description="Acidic residues" evidence="1">
    <location>
        <begin position="896"/>
        <end position="932"/>
    </location>
</feature>
<accession>A0ABD2ZA31</accession>
<dbReference type="Pfam" id="PF13952">
    <property type="entry name" value="DUF4216"/>
    <property type="match status" value="1"/>
</dbReference>
<dbReference type="Pfam" id="PF13960">
    <property type="entry name" value="DUF4218"/>
    <property type="match status" value="1"/>
</dbReference>
<dbReference type="Pfam" id="PF02992">
    <property type="entry name" value="Transposase_21"/>
    <property type="match status" value="1"/>
</dbReference>
<feature type="region of interest" description="Disordered" evidence="1">
    <location>
        <begin position="892"/>
        <end position="932"/>
    </location>
</feature>
<evidence type="ECO:0000259" key="3">
    <source>
        <dbReference type="Pfam" id="PF13960"/>
    </source>
</evidence>
<evidence type="ECO:0000259" key="2">
    <source>
        <dbReference type="Pfam" id="PF13952"/>
    </source>
</evidence>
<evidence type="ECO:0000313" key="5">
    <source>
        <dbReference type="Proteomes" id="UP001630127"/>
    </source>
</evidence>
<dbReference type="InterPro" id="IPR025312">
    <property type="entry name" value="DUF4216"/>
</dbReference>
<dbReference type="InterPro" id="IPR004242">
    <property type="entry name" value="Transposase_21"/>
</dbReference>
<dbReference type="EMBL" id="JBJUIK010000010">
    <property type="protein sequence ID" value="KAL3516327.1"/>
    <property type="molecule type" value="Genomic_DNA"/>
</dbReference>
<proteinExistence type="predicted"/>
<dbReference type="PANTHER" id="PTHR48258:SF4">
    <property type="entry name" value="DUF4216 DOMAIN-CONTAINING PROTEIN"/>
    <property type="match status" value="1"/>
</dbReference>
<gene>
    <name evidence="4" type="ORF">ACH5RR_023229</name>
</gene>
<dbReference type="Proteomes" id="UP001630127">
    <property type="component" value="Unassembled WGS sequence"/>
</dbReference>
<dbReference type="PANTHER" id="PTHR48258">
    <property type="entry name" value="DUF4218 DOMAIN-CONTAINING PROTEIN-RELATED"/>
    <property type="match status" value="1"/>
</dbReference>
<dbReference type="AlphaFoldDB" id="A0ABD2ZA31"/>
<organism evidence="4 5">
    <name type="scientific">Cinchona calisaya</name>
    <dbReference type="NCBI Taxonomy" id="153742"/>
    <lineage>
        <taxon>Eukaryota</taxon>
        <taxon>Viridiplantae</taxon>
        <taxon>Streptophyta</taxon>
        <taxon>Embryophyta</taxon>
        <taxon>Tracheophyta</taxon>
        <taxon>Spermatophyta</taxon>
        <taxon>Magnoliopsida</taxon>
        <taxon>eudicotyledons</taxon>
        <taxon>Gunneridae</taxon>
        <taxon>Pentapetalae</taxon>
        <taxon>asterids</taxon>
        <taxon>lamiids</taxon>
        <taxon>Gentianales</taxon>
        <taxon>Rubiaceae</taxon>
        <taxon>Cinchonoideae</taxon>
        <taxon>Cinchoneae</taxon>
        <taxon>Cinchona</taxon>
    </lineage>
</organism>
<evidence type="ECO:0008006" key="6">
    <source>
        <dbReference type="Google" id="ProtNLM"/>
    </source>
</evidence>
<feature type="domain" description="DUF4218" evidence="3">
    <location>
        <begin position="491"/>
        <end position="604"/>
    </location>
</feature>
<keyword evidence="5" id="KW-1185">Reference proteome</keyword>
<comment type="caution">
    <text evidence="4">The sequence shown here is derived from an EMBL/GenBank/DDBJ whole genome shotgun (WGS) entry which is preliminary data.</text>
</comment>
<name>A0ABD2ZA31_9GENT</name>
<sequence>MPNDFNEVKNLVKTLDLPVRRIDVCPNGCMLYWKNDNDAEFCKWCELPKYKAKRGGNGKAKPFKQLFYLPLTPRLQRLYASQVTALHMKWHANHEKKDDLMCHPSDAEAWKHFDRTHPEFAIETRNVRLGLCADEFAPFGKSGKTYSCWPVILTPYNLPLEMCMKEPYMFLTLIIPGPHNPKKLIDAYMQPLIEELQQLWYQGVPTRDITTGDVFRMKAALLWTVNDFPAYGMLSGWSTAGLLGRPICMERSKAFRLKHGRKACYFDCHRQFLPLNHSYRKNKKDFTKKKVEITPPPLRLSGTEIFARVEHLKRAHDDPQCMPDGYGEYHKWTKRSIFWDLPYWSTNLVPHNADVMHIEKNVFDNILNTVMDITGKTKDNLNARKDLRDICDRPALEVDVTSTGPKPKAVYTLTKNEKRVVCEWLKNLKFPDGYVSNISRCIDLNECKLTGMKSHDCHVFMERLLPIAFKEFVPPFVWSALIEVSLFFRDLCSTSLTVTNMQKLENNAPVILCNLERIFPPAFFDSMEHMIIHLPYEAGIAGPVQYRWMYPFERFLFHLKKRIKNKACIEASICNAYIVEEVTTFASYYFEPHVQSKRQRAGRNDEGPVDPNVPSFSIFNYLGRSAGACKRGYLIDDERRIAHIYILLNCPEVEPYVQMFRSSYYGVPDHRIDQMCNEHFAEWFKQIILSDNNKIMEKGILYHLAWGPNTQVRSWPAYFVNGYNFHTSTHGFGKGTMNSGVCVESVSNDFYGVIENIIEVEYPGPAMRAVLFKCIWYDPVRGTNVHRKYNLVEINHKKRYKSYDPFIIAQQAVQVYYVPYPSLKRDRADWLAVCKTRARSKVEEHWKDTAYQQDRVVAPIEPELHDIPTLQDPSGEVVFVDEIEIHLPQFNITSFNEEEEEEEDDDDDDDDTSENVEDDDVDNDEADEFDFD</sequence>
<reference evidence="4 5" key="1">
    <citation type="submission" date="2024-11" db="EMBL/GenBank/DDBJ databases">
        <title>A near-complete genome assembly of Cinchona calisaya.</title>
        <authorList>
            <person name="Lian D.C."/>
            <person name="Zhao X.W."/>
            <person name="Wei L."/>
        </authorList>
    </citation>
    <scope>NUCLEOTIDE SEQUENCE [LARGE SCALE GENOMIC DNA]</scope>
    <source>
        <tissue evidence="4">Nenye</tissue>
    </source>
</reference>
<dbReference type="InterPro" id="IPR025452">
    <property type="entry name" value="DUF4218"/>
</dbReference>
<protein>
    <recommendedName>
        <fullName evidence="6">DUF4218 domain-containing protein</fullName>
    </recommendedName>
</protein>
<evidence type="ECO:0000313" key="4">
    <source>
        <dbReference type="EMBL" id="KAL3516327.1"/>
    </source>
</evidence>
<feature type="domain" description="DUF4216" evidence="2">
    <location>
        <begin position="758"/>
        <end position="833"/>
    </location>
</feature>
<evidence type="ECO:0000256" key="1">
    <source>
        <dbReference type="SAM" id="MobiDB-lite"/>
    </source>
</evidence>